<comment type="caution">
    <text evidence="3">The sequence shown here is derived from an EMBL/GenBank/DDBJ whole genome shotgun (WGS) entry which is preliminary data.</text>
</comment>
<dbReference type="InterPro" id="IPR050836">
    <property type="entry name" value="SDS22/Internalin_LRR"/>
</dbReference>
<evidence type="ECO:0000256" key="1">
    <source>
        <dbReference type="ARBA" id="ARBA00022614"/>
    </source>
</evidence>
<dbReference type="PANTHER" id="PTHR46652">
    <property type="entry name" value="LEUCINE-RICH REPEAT AND IQ DOMAIN-CONTAINING PROTEIN 1-RELATED"/>
    <property type="match status" value="1"/>
</dbReference>
<name>A0AA86TXF3_9EUKA</name>
<gene>
    <name evidence="4" type="ORF">HINF_LOCUS19763</name>
    <name evidence="3" type="ORF">HINF_LOCUS20144</name>
</gene>
<proteinExistence type="predicted"/>
<dbReference type="InterPro" id="IPR001611">
    <property type="entry name" value="Leu-rich_rpt"/>
</dbReference>
<keyword evidence="5" id="KW-1185">Reference proteome</keyword>
<dbReference type="SUPFAM" id="SSF52058">
    <property type="entry name" value="L domain-like"/>
    <property type="match status" value="1"/>
</dbReference>
<evidence type="ECO:0000313" key="3">
    <source>
        <dbReference type="EMBL" id="CAI9932499.1"/>
    </source>
</evidence>
<dbReference type="EMBL" id="CAXDID020000052">
    <property type="protein sequence ID" value="CAL6005837.1"/>
    <property type="molecule type" value="Genomic_DNA"/>
</dbReference>
<dbReference type="PANTHER" id="PTHR46652:SF3">
    <property type="entry name" value="LEUCINE-RICH REPEAT-CONTAINING PROTEIN 9"/>
    <property type="match status" value="1"/>
</dbReference>
<reference evidence="4 5" key="2">
    <citation type="submission" date="2024-07" db="EMBL/GenBank/DDBJ databases">
        <authorList>
            <person name="Akdeniz Z."/>
        </authorList>
    </citation>
    <scope>NUCLEOTIDE SEQUENCE [LARGE SCALE GENOMIC DNA]</scope>
</reference>
<accession>A0AA86TXF3</accession>
<evidence type="ECO:0000313" key="4">
    <source>
        <dbReference type="EMBL" id="CAL6005837.1"/>
    </source>
</evidence>
<organism evidence="3">
    <name type="scientific">Hexamita inflata</name>
    <dbReference type="NCBI Taxonomy" id="28002"/>
    <lineage>
        <taxon>Eukaryota</taxon>
        <taxon>Metamonada</taxon>
        <taxon>Diplomonadida</taxon>
        <taxon>Hexamitidae</taxon>
        <taxon>Hexamitinae</taxon>
        <taxon>Hexamita</taxon>
    </lineage>
</organism>
<dbReference type="AlphaFoldDB" id="A0AA86TXF3"/>
<keyword evidence="2" id="KW-0677">Repeat</keyword>
<dbReference type="InterPro" id="IPR032675">
    <property type="entry name" value="LRR_dom_sf"/>
</dbReference>
<protein>
    <submittedName>
        <fullName evidence="3">Leucine-rich repeat domain-containing protein</fullName>
    </submittedName>
    <submittedName>
        <fullName evidence="4">Leucine-rich_repeat domain-containing protein</fullName>
    </submittedName>
</protein>
<dbReference type="EMBL" id="CATOUU010000517">
    <property type="protein sequence ID" value="CAI9932499.1"/>
    <property type="molecule type" value="Genomic_DNA"/>
</dbReference>
<keyword evidence="1" id="KW-0433">Leucine-rich repeat</keyword>
<dbReference type="Gene3D" id="3.80.10.10">
    <property type="entry name" value="Ribonuclease Inhibitor"/>
    <property type="match status" value="1"/>
</dbReference>
<sequence length="261" mass="30607">MKFLQQTTIKNLKAQVSNLESFSIFNDEMEESEILVDEIVRFQKLKELHLYQQIIGLKPLIQLKNLTILGLNDCEIRSTEALRPLVNLVELELFGNKDIDITQLQYLTKLTFLSLPSCNLVNIDALRPLTKLERLDIYNNKIICIKHLFELKFLSKLNAENNKIIDIPCIEKHLNFKSFSINIQQQPTQIELEEAYLMRDLQNPISILRVMHQQLMQFQQQTTNFIKIINLHLQKQCDKHPQVIQSIASLFQKINEFESCQ</sequence>
<dbReference type="PROSITE" id="PS51450">
    <property type="entry name" value="LRR"/>
    <property type="match status" value="1"/>
</dbReference>
<evidence type="ECO:0000313" key="5">
    <source>
        <dbReference type="Proteomes" id="UP001642409"/>
    </source>
</evidence>
<dbReference type="Proteomes" id="UP001642409">
    <property type="component" value="Unassembled WGS sequence"/>
</dbReference>
<evidence type="ECO:0000256" key="2">
    <source>
        <dbReference type="ARBA" id="ARBA00022737"/>
    </source>
</evidence>
<reference evidence="3" key="1">
    <citation type="submission" date="2023-06" db="EMBL/GenBank/DDBJ databases">
        <authorList>
            <person name="Kurt Z."/>
        </authorList>
    </citation>
    <scope>NUCLEOTIDE SEQUENCE</scope>
</reference>